<dbReference type="Gene3D" id="1.10.10.10">
    <property type="entry name" value="Winged helix-like DNA-binding domain superfamily/Winged helix DNA-binding domain"/>
    <property type="match status" value="1"/>
</dbReference>
<dbReference type="PANTHER" id="PTHR44846">
    <property type="entry name" value="MANNOSYL-D-GLYCERATE TRANSPORT/METABOLISM SYSTEM REPRESSOR MNGR-RELATED"/>
    <property type="match status" value="1"/>
</dbReference>
<proteinExistence type="predicted"/>
<dbReference type="PANTHER" id="PTHR44846:SF17">
    <property type="entry name" value="GNTR-FAMILY TRANSCRIPTIONAL REGULATOR"/>
    <property type="match status" value="1"/>
</dbReference>
<keyword evidence="2" id="KW-0238">DNA-binding</keyword>
<evidence type="ECO:0000256" key="2">
    <source>
        <dbReference type="ARBA" id="ARBA00023125"/>
    </source>
</evidence>
<dbReference type="SUPFAM" id="SSF46785">
    <property type="entry name" value="Winged helix' DNA-binding domain"/>
    <property type="match status" value="1"/>
</dbReference>
<dbReference type="Proteomes" id="UP001501074">
    <property type="component" value="Unassembled WGS sequence"/>
</dbReference>
<evidence type="ECO:0000256" key="3">
    <source>
        <dbReference type="ARBA" id="ARBA00023163"/>
    </source>
</evidence>
<dbReference type="InterPro" id="IPR000524">
    <property type="entry name" value="Tscrpt_reg_HTH_GntR"/>
</dbReference>
<dbReference type="InterPro" id="IPR028978">
    <property type="entry name" value="Chorismate_lyase_/UTRA_dom_sf"/>
</dbReference>
<dbReference type="RefSeq" id="WP_231483886.1">
    <property type="nucleotide sequence ID" value="NZ_BAAAZO010000011.1"/>
</dbReference>
<comment type="caution">
    <text evidence="5">The sequence shown here is derived from an EMBL/GenBank/DDBJ whole genome shotgun (WGS) entry which is preliminary data.</text>
</comment>
<dbReference type="PROSITE" id="PS50949">
    <property type="entry name" value="HTH_GNTR"/>
    <property type="match status" value="1"/>
</dbReference>
<dbReference type="Pfam" id="PF00392">
    <property type="entry name" value="GntR"/>
    <property type="match status" value="1"/>
</dbReference>
<evidence type="ECO:0000313" key="5">
    <source>
        <dbReference type="EMBL" id="GAA3632876.1"/>
    </source>
</evidence>
<dbReference type="PRINTS" id="PR00035">
    <property type="entry name" value="HTHGNTR"/>
</dbReference>
<evidence type="ECO:0000256" key="1">
    <source>
        <dbReference type="ARBA" id="ARBA00023015"/>
    </source>
</evidence>
<feature type="domain" description="HTH gntR-type" evidence="4">
    <location>
        <begin position="7"/>
        <end position="75"/>
    </location>
</feature>
<name>A0ABP7AIX6_9ACTN</name>
<dbReference type="CDD" id="cd07377">
    <property type="entry name" value="WHTH_GntR"/>
    <property type="match status" value="1"/>
</dbReference>
<dbReference type="InterPro" id="IPR036388">
    <property type="entry name" value="WH-like_DNA-bd_sf"/>
</dbReference>
<dbReference type="SMART" id="SM00866">
    <property type="entry name" value="UTRA"/>
    <property type="match status" value="1"/>
</dbReference>
<dbReference type="Pfam" id="PF07702">
    <property type="entry name" value="UTRA"/>
    <property type="match status" value="1"/>
</dbReference>
<keyword evidence="1" id="KW-0805">Transcription regulation</keyword>
<gene>
    <name evidence="5" type="ORF">GCM10022223_59000</name>
</gene>
<protein>
    <submittedName>
        <fullName evidence="5">GntR family transcriptional regulator</fullName>
    </submittedName>
</protein>
<dbReference type="EMBL" id="BAAAZO010000011">
    <property type="protein sequence ID" value="GAA3632876.1"/>
    <property type="molecule type" value="Genomic_DNA"/>
</dbReference>
<accession>A0ABP7AIX6</accession>
<dbReference type="InterPro" id="IPR050679">
    <property type="entry name" value="Bact_HTH_transcr_reg"/>
</dbReference>
<evidence type="ECO:0000313" key="6">
    <source>
        <dbReference type="Proteomes" id="UP001501074"/>
    </source>
</evidence>
<sequence>MSTQRELPPSRRIAETLRRAIADGTYQEGDKLPSERVLAATYNSARNTAREAINILATEGLVDVRHGSGAYVRRQVRMIRLGAERYSERTRRETGLSPFRAEALKQGKTVRVDVPDISRVIPPAIVAERLAVDPESKSVVQRVNHYYADDVPVQIGITYIPWEIAEGSVLASEAKTGTGSIYARFAELGHQITRVREEIAARMPRPEEAQILRTPPGVPVLDVVHTGIDQHGKPFEVTNFIMRSDLTGLDYSMAVED</sequence>
<evidence type="ECO:0000259" key="4">
    <source>
        <dbReference type="PROSITE" id="PS50949"/>
    </source>
</evidence>
<keyword evidence="6" id="KW-1185">Reference proteome</keyword>
<reference evidence="6" key="1">
    <citation type="journal article" date="2019" name="Int. J. Syst. Evol. Microbiol.">
        <title>The Global Catalogue of Microorganisms (GCM) 10K type strain sequencing project: providing services to taxonomists for standard genome sequencing and annotation.</title>
        <authorList>
            <consortium name="The Broad Institute Genomics Platform"/>
            <consortium name="The Broad Institute Genome Sequencing Center for Infectious Disease"/>
            <person name="Wu L."/>
            <person name="Ma J."/>
        </authorList>
    </citation>
    <scope>NUCLEOTIDE SEQUENCE [LARGE SCALE GENOMIC DNA]</scope>
    <source>
        <strain evidence="6">JCM 16902</strain>
    </source>
</reference>
<dbReference type="InterPro" id="IPR036390">
    <property type="entry name" value="WH_DNA-bd_sf"/>
</dbReference>
<dbReference type="InterPro" id="IPR011663">
    <property type="entry name" value="UTRA"/>
</dbReference>
<keyword evidence="3" id="KW-0804">Transcription</keyword>
<dbReference type="SMART" id="SM00345">
    <property type="entry name" value="HTH_GNTR"/>
    <property type="match status" value="1"/>
</dbReference>
<organism evidence="5 6">
    <name type="scientific">Kineosporia mesophila</name>
    <dbReference type="NCBI Taxonomy" id="566012"/>
    <lineage>
        <taxon>Bacteria</taxon>
        <taxon>Bacillati</taxon>
        <taxon>Actinomycetota</taxon>
        <taxon>Actinomycetes</taxon>
        <taxon>Kineosporiales</taxon>
        <taxon>Kineosporiaceae</taxon>
        <taxon>Kineosporia</taxon>
    </lineage>
</organism>
<dbReference type="SUPFAM" id="SSF64288">
    <property type="entry name" value="Chorismate lyase-like"/>
    <property type="match status" value="1"/>
</dbReference>
<dbReference type="Gene3D" id="3.40.1410.10">
    <property type="entry name" value="Chorismate lyase-like"/>
    <property type="match status" value="1"/>
</dbReference>